<dbReference type="InterPro" id="IPR016205">
    <property type="entry name" value="Glycerol_DH"/>
</dbReference>
<protein>
    <submittedName>
        <fullName evidence="6">Unannotated protein</fullName>
    </submittedName>
</protein>
<evidence type="ECO:0000256" key="4">
    <source>
        <dbReference type="ARBA" id="ARBA00023027"/>
    </source>
</evidence>
<dbReference type="Gene3D" id="3.40.50.1970">
    <property type="match status" value="1"/>
</dbReference>
<dbReference type="CDD" id="cd08170">
    <property type="entry name" value="GlyDH"/>
    <property type="match status" value="1"/>
</dbReference>
<organism evidence="6">
    <name type="scientific">freshwater metagenome</name>
    <dbReference type="NCBI Taxonomy" id="449393"/>
    <lineage>
        <taxon>unclassified sequences</taxon>
        <taxon>metagenomes</taxon>
        <taxon>ecological metagenomes</taxon>
    </lineage>
</organism>
<comment type="similarity">
    <text evidence="1">Belongs to the iron-containing alcohol dehydrogenase family.</text>
</comment>
<dbReference type="GO" id="GO:0016614">
    <property type="term" value="F:oxidoreductase activity, acting on CH-OH group of donors"/>
    <property type="evidence" value="ECO:0007669"/>
    <property type="project" value="InterPro"/>
</dbReference>
<dbReference type="Gene3D" id="1.20.1090.10">
    <property type="entry name" value="Dehydroquinate synthase-like - alpha domain"/>
    <property type="match status" value="1"/>
</dbReference>
<feature type="domain" description="Alcohol dehydrogenase iron-type/glycerol dehydrogenase GldA" evidence="5">
    <location>
        <begin position="8"/>
        <end position="154"/>
    </location>
</feature>
<dbReference type="PANTHER" id="PTHR43616:SF5">
    <property type="entry name" value="GLYCEROL DEHYDROGENASE 1"/>
    <property type="match status" value="1"/>
</dbReference>
<dbReference type="EMBL" id="CAFBMR010000161">
    <property type="protein sequence ID" value="CAB4933041.1"/>
    <property type="molecule type" value="Genomic_DNA"/>
</dbReference>
<evidence type="ECO:0000313" key="6">
    <source>
        <dbReference type="EMBL" id="CAB4933041.1"/>
    </source>
</evidence>
<dbReference type="PIRSF" id="PIRSF000112">
    <property type="entry name" value="Glycerol_dehydrogenase"/>
    <property type="match status" value="1"/>
</dbReference>
<name>A0A6J7IQM3_9ZZZZ</name>
<dbReference type="Pfam" id="PF00465">
    <property type="entry name" value="Fe-ADH"/>
    <property type="match status" value="1"/>
</dbReference>
<evidence type="ECO:0000256" key="1">
    <source>
        <dbReference type="ARBA" id="ARBA00007358"/>
    </source>
</evidence>
<dbReference type="NCBIfam" id="NF006941">
    <property type="entry name" value="PRK09423.1"/>
    <property type="match status" value="1"/>
</dbReference>
<keyword evidence="4" id="KW-0520">NAD</keyword>
<gene>
    <name evidence="6" type="ORF">UFOPK3610_02037</name>
</gene>
<keyword evidence="2" id="KW-0479">Metal-binding</keyword>
<dbReference type="GO" id="GO:0046872">
    <property type="term" value="F:metal ion binding"/>
    <property type="evidence" value="ECO:0007669"/>
    <property type="project" value="UniProtKB-KW"/>
</dbReference>
<dbReference type="PROSITE" id="PS00913">
    <property type="entry name" value="ADH_IRON_1"/>
    <property type="match status" value="1"/>
</dbReference>
<dbReference type="SUPFAM" id="SSF56796">
    <property type="entry name" value="Dehydroquinate synthase-like"/>
    <property type="match status" value="1"/>
</dbReference>
<evidence type="ECO:0000256" key="2">
    <source>
        <dbReference type="ARBA" id="ARBA00022723"/>
    </source>
</evidence>
<dbReference type="InterPro" id="IPR018211">
    <property type="entry name" value="ADH_Fe_CS"/>
</dbReference>
<dbReference type="InterPro" id="IPR001670">
    <property type="entry name" value="ADH_Fe/GldA"/>
</dbReference>
<dbReference type="PANTHER" id="PTHR43616">
    <property type="entry name" value="GLYCEROL DEHYDROGENASE"/>
    <property type="match status" value="1"/>
</dbReference>
<dbReference type="AlphaFoldDB" id="A0A6J7IQM3"/>
<reference evidence="6" key="1">
    <citation type="submission" date="2020-05" db="EMBL/GenBank/DDBJ databases">
        <authorList>
            <person name="Chiriac C."/>
            <person name="Salcher M."/>
            <person name="Ghai R."/>
            <person name="Kavagutti S V."/>
        </authorList>
    </citation>
    <scope>NUCLEOTIDE SEQUENCE</scope>
</reference>
<evidence type="ECO:0000259" key="5">
    <source>
        <dbReference type="Pfam" id="PF00465"/>
    </source>
</evidence>
<evidence type="ECO:0000256" key="3">
    <source>
        <dbReference type="ARBA" id="ARBA00023002"/>
    </source>
</evidence>
<proteinExistence type="inferred from homology"/>
<sequence>MLEIFCAPSRYVQGRDATAALGEQLAHLQISGPVLLLASQRTADQLSTLWEQALTDFVYITHIFGGECTQAEINAGVEAGRAAGATAVIGAGGGKALDTSRAVAAQLQVPAINCPTLASSDAPCSALSVVYNEDGSVDRYQFYPTNPVLVLVDTTLVAQAPRRYLVSGMGDALATWYEARTVIEAHGVNQVGGAPTLTAGALARLCRDTLFADGLDAARSVDAHSVTPALERVVEANTLLSGLGFESGGLAIAHSVHNGLTVLPPTHAYLHGEKVAFGLLVQLVVEGREGSEISEVINFCRKVGLPTRLSDLGLADLDAKSITAIAERTVQPGETAHHEPFEVTTTMIADGIRAADEWARAVAGNP</sequence>
<keyword evidence="3" id="KW-0560">Oxidoreductase</keyword>
<accession>A0A6J7IQM3</accession>